<evidence type="ECO:0000313" key="2">
    <source>
        <dbReference type="Proteomes" id="UP000290289"/>
    </source>
</evidence>
<dbReference type="EMBL" id="RDQH01000340">
    <property type="protein sequence ID" value="RXH78083.1"/>
    <property type="molecule type" value="Genomic_DNA"/>
</dbReference>
<dbReference type="AlphaFoldDB" id="A0A498IAC9"/>
<gene>
    <name evidence="1" type="ORF">DVH24_040054</name>
</gene>
<accession>A0A498IAC9</accession>
<protein>
    <submittedName>
        <fullName evidence="1">Uncharacterized protein</fullName>
    </submittedName>
</protein>
<keyword evidence="2" id="KW-1185">Reference proteome</keyword>
<organism evidence="1 2">
    <name type="scientific">Malus domestica</name>
    <name type="common">Apple</name>
    <name type="synonym">Pyrus malus</name>
    <dbReference type="NCBI Taxonomy" id="3750"/>
    <lineage>
        <taxon>Eukaryota</taxon>
        <taxon>Viridiplantae</taxon>
        <taxon>Streptophyta</taxon>
        <taxon>Embryophyta</taxon>
        <taxon>Tracheophyta</taxon>
        <taxon>Spermatophyta</taxon>
        <taxon>Magnoliopsida</taxon>
        <taxon>eudicotyledons</taxon>
        <taxon>Gunneridae</taxon>
        <taxon>Pentapetalae</taxon>
        <taxon>rosids</taxon>
        <taxon>fabids</taxon>
        <taxon>Rosales</taxon>
        <taxon>Rosaceae</taxon>
        <taxon>Amygdaloideae</taxon>
        <taxon>Maleae</taxon>
        <taxon>Malus</taxon>
    </lineage>
</organism>
<name>A0A498IAC9_MALDO</name>
<comment type="caution">
    <text evidence="1">The sequence shown here is derived from an EMBL/GenBank/DDBJ whole genome shotgun (WGS) entry which is preliminary data.</text>
</comment>
<sequence length="173" mass="19156">MILFTLSFTYPREFWPLSIPLFLRSATVFPNRVLRLFWKVCKASAQVVTPPPSICVPLLARLLVGCFFHEFHLHDGCGFGSYGMMDEGGILLISDLEASFVWIPVIAKGGRGSWSAVFLGNYIDRFSISKTILLGALKCFLSVLSTSANQNTNQFANPIKIASQVKFAISSEI</sequence>
<evidence type="ECO:0000313" key="1">
    <source>
        <dbReference type="EMBL" id="RXH78083.1"/>
    </source>
</evidence>
<reference evidence="1 2" key="1">
    <citation type="submission" date="2018-10" db="EMBL/GenBank/DDBJ databases">
        <title>A high-quality apple genome assembly.</title>
        <authorList>
            <person name="Hu J."/>
        </authorList>
    </citation>
    <scope>NUCLEOTIDE SEQUENCE [LARGE SCALE GENOMIC DNA]</scope>
    <source>
        <strain evidence="2">cv. HFTH1</strain>
        <tissue evidence="1">Young leaf</tissue>
    </source>
</reference>
<proteinExistence type="predicted"/>
<dbReference type="Proteomes" id="UP000290289">
    <property type="component" value="Chromosome 14"/>
</dbReference>